<protein>
    <submittedName>
        <fullName evidence="2">Uncharacterized protein</fullName>
    </submittedName>
</protein>
<reference evidence="2" key="2">
    <citation type="submission" date="2020-09" db="EMBL/GenBank/DDBJ databases">
        <authorList>
            <person name="Sun Q."/>
            <person name="Ohkuma M."/>
        </authorList>
    </citation>
    <scope>NUCLEOTIDE SEQUENCE</scope>
    <source>
        <strain evidence="2">JCM 30804</strain>
    </source>
</reference>
<evidence type="ECO:0000256" key="1">
    <source>
        <dbReference type="SAM" id="Phobius"/>
    </source>
</evidence>
<evidence type="ECO:0000313" key="3">
    <source>
        <dbReference type="Proteomes" id="UP000613743"/>
    </source>
</evidence>
<dbReference type="Proteomes" id="UP000613743">
    <property type="component" value="Unassembled WGS sequence"/>
</dbReference>
<name>A0A917JRZ4_9GAMM</name>
<comment type="caution">
    <text evidence="2">The sequence shown here is derived from an EMBL/GenBank/DDBJ whole genome shotgun (WGS) entry which is preliminary data.</text>
</comment>
<keyword evidence="1" id="KW-0472">Membrane</keyword>
<accession>A0A917JRZ4</accession>
<keyword evidence="1" id="KW-1133">Transmembrane helix</keyword>
<dbReference type="EMBL" id="BMPZ01000003">
    <property type="protein sequence ID" value="GGI80851.1"/>
    <property type="molecule type" value="Genomic_DNA"/>
</dbReference>
<feature type="transmembrane region" description="Helical" evidence="1">
    <location>
        <begin position="17"/>
        <end position="36"/>
    </location>
</feature>
<reference evidence="2" key="1">
    <citation type="journal article" date="2014" name="Int. J. Syst. Evol. Microbiol.">
        <title>Complete genome sequence of Corynebacterium casei LMG S-19264T (=DSM 44701T), isolated from a smear-ripened cheese.</title>
        <authorList>
            <consortium name="US DOE Joint Genome Institute (JGI-PGF)"/>
            <person name="Walter F."/>
            <person name="Albersmeier A."/>
            <person name="Kalinowski J."/>
            <person name="Ruckert C."/>
        </authorList>
    </citation>
    <scope>NUCLEOTIDE SEQUENCE</scope>
    <source>
        <strain evidence="2">JCM 30804</strain>
    </source>
</reference>
<gene>
    <name evidence="2" type="ORF">GCM10009332_17770</name>
</gene>
<dbReference type="AlphaFoldDB" id="A0A917JRZ4"/>
<sequence>MFMLFAYAAVTFSEHHFVIPMLMLAFALTKVMTSVLKEIRVMAIKQQVSAAKTSLASSFTDT</sequence>
<organism evidence="2 3">
    <name type="scientific">Shewanella gelidii</name>
    <dbReference type="NCBI Taxonomy" id="1642821"/>
    <lineage>
        <taxon>Bacteria</taxon>
        <taxon>Pseudomonadati</taxon>
        <taxon>Pseudomonadota</taxon>
        <taxon>Gammaproteobacteria</taxon>
        <taxon>Alteromonadales</taxon>
        <taxon>Shewanellaceae</taxon>
        <taxon>Shewanella</taxon>
    </lineage>
</organism>
<evidence type="ECO:0000313" key="2">
    <source>
        <dbReference type="EMBL" id="GGI80851.1"/>
    </source>
</evidence>
<keyword evidence="3" id="KW-1185">Reference proteome</keyword>
<proteinExistence type="predicted"/>
<keyword evidence="1" id="KW-0812">Transmembrane</keyword>